<evidence type="ECO:0000259" key="2">
    <source>
        <dbReference type="Pfam" id="PF13401"/>
    </source>
</evidence>
<evidence type="ECO:0000256" key="1">
    <source>
        <dbReference type="SAM" id="MobiDB-lite"/>
    </source>
</evidence>
<dbReference type="Pfam" id="PF13401">
    <property type="entry name" value="AAA_22"/>
    <property type="match status" value="1"/>
</dbReference>
<feature type="domain" description="ORC1/DEAH AAA+ ATPase" evidence="2">
    <location>
        <begin position="36"/>
        <end position="160"/>
    </location>
</feature>
<dbReference type="Gene3D" id="3.40.50.300">
    <property type="entry name" value="P-loop containing nucleotide triphosphate hydrolases"/>
    <property type="match status" value="1"/>
</dbReference>
<dbReference type="GO" id="GO:0016887">
    <property type="term" value="F:ATP hydrolysis activity"/>
    <property type="evidence" value="ECO:0007669"/>
    <property type="project" value="InterPro"/>
</dbReference>
<dbReference type="PANTHER" id="PTHR35894:SF5">
    <property type="entry name" value="MU-LIKE PROPHAGE FLUMU DNA TRANSPOSITION PROTEIN B"/>
    <property type="match status" value="1"/>
</dbReference>
<dbReference type="InterPro" id="IPR052026">
    <property type="entry name" value="ExeA_AAA_ATPase_DNA-bind"/>
</dbReference>
<dbReference type="SUPFAM" id="SSF52540">
    <property type="entry name" value="P-loop containing nucleoside triphosphate hydrolases"/>
    <property type="match status" value="1"/>
</dbReference>
<sequence length="262" mass="29194">MPRHFAGLHGAATLPTNHFQLVGRIISDLVDFHATGVVHGPAGTGKTYAVEAALEALRDGATGTGIATVNLAFPSRPTMRLVADELLRALTGSKAPSSRSRFYLTAALTDLLTAAPRLVVVDEAQRLTGDCIELLRHLHDHPDTRFALLYVGGDGCWEVLSREPMLRSRIFRRLPFQAIKRDQVPALMRGYHPIYTSAADKLLWEIDDAYGHGTPARLGRLHPHRRHDLRRGRPRADRRRSDRQRVHPARRRSAWLTLAATP</sequence>
<gene>
    <name evidence="3" type="ORF">HNR30_009145</name>
</gene>
<dbReference type="Proteomes" id="UP000530928">
    <property type="component" value="Unassembled WGS sequence"/>
</dbReference>
<protein>
    <recommendedName>
        <fullName evidence="2">ORC1/DEAH AAA+ ATPase domain-containing protein</fullName>
    </recommendedName>
</protein>
<dbReference type="PANTHER" id="PTHR35894">
    <property type="entry name" value="GENERAL SECRETION PATHWAY PROTEIN A-RELATED"/>
    <property type="match status" value="1"/>
</dbReference>
<proteinExistence type="predicted"/>
<keyword evidence="4" id="KW-1185">Reference proteome</keyword>
<feature type="region of interest" description="Disordered" evidence="1">
    <location>
        <begin position="215"/>
        <end position="251"/>
    </location>
</feature>
<evidence type="ECO:0000313" key="3">
    <source>
        <dbReference type="EMBL" id="MBA2897739.1"/>
    </source>
</evidence>
<feature type="compositionally biased region" description="Basic residues" evidence="1">
    <location>
        <begin position="219"/>
        <end position="238"/>
    </location>
</feature>
<dbReference type="AlphaFoldDB" id="A0A7W0CUT1"/>
<dbReference type="InterPro" id="IPR049945">
    <property type="entry name" value="AAA_22"/>
</dbReference>
<evidence type="ECO:0000313" key="4">
    <source>
        <dbReference type="Proteomes" id="UP000530928"/>
    </source>
</evidence>
<dbReference type="InterPro" id="IPR027417">
    <property type="entry name" value="P-loop_NTPase"/>
</dbReference>
<dbReference type="RefSeq" id="WP_246380347.1">
    <property type="nucleotide sequence ID" value="NZ_BAABAM010000015.1"/>
</dbReference>
<accession>A0A7W0CUT1</accession>
<name>A0A7W0CUT1_9ACTN</name>
<dbReference type="EMBL" id="JACDUR010000013">
    <property type="protein sequence ID" value="MBA2897739.1"/>
    <property type="molecule type" value="Genomic_DNA"/>
</dbReference>
<comment type="caution">
    <text evidence="3">The sequence shown here is derived from an EMBL/GenBank/DDBJ whole genome shotgun (WGS) entry which is preliminary data.</text>
</comment>
<organism evidence="3 4">
    <name type="scientific">Nonomuraea soli</name>
    <dbReference type="NCBI Taxonomy" id="1032476"/>
    <lineage>
        <taxon>Bacteria</taxon>
        <taxon>Bacillati</taxon>
        <taxon>Actinomycetota</taxon>
        <taxon>Actinomycetes</taxon>
        <taxon>Streptosporangiales</taxon>
        <taxon>Streptosporangiaceae</taxon>
        <taxon>Nonomuraea</taxon>
    </lineage>
</organism>
<reference evidence="3 4" key="1">
    <citation type="submission" date="2020-07" db="EMBL/GenBank/DDBJ databases">
        <title>Genomic Encyclopedia of Type Strains, Phase IV (KMG-IV): sequencing the most valuable type-strain genomes for metagenomic binning, comparative biology and taxonomic classification.</title>
        <authorList>
            <person name="Goeker M."/>
        </authorList>
    </citation>
    <scope>NUCLEOTIDE SEQUENCE [LARGE SCALE GENOMIC DNA]</scope>
    <source>
        <strain evidence="3 4">DSM 45533</strain>
    </source>
</reference>